<dbReference type="OrthoDB" id="6022054at2759"/>
<feature type="region of interest" description="Disordered" evidence="2">
    <location>
        <begin position="459"/>
        <end position="514"/>
    </location>
</feature>
<organism evidence="3 4">
    <name type="scientific">[Torrubiella] hemipterigena</name>
    <dbReference type="NCBI Taxonomy" id="1531966"/>
    <lineage>
        <taxon>Eukaryota</taxon>
        <taxon>Fungi</taxon>
        <taxon>Dikarya</taxon>
        <taxon>Ascomycota</taxon>
        <taxon>Pezizomycotina</taxon>
        <taxon>Sordariomycetes</taxon>
        <taxon>Hypocreomycetidae</taxon>
        <taxon>Hypocreales</taxon>
        <taxon>Clavicipitaceae</taxon>
        <taxon>Clavicipitaceae incertae sedis</taxon>
        <taxon>'Torrubiella' clade</taxon>
    </lineage>
</organism>
<dbReference type="GO" id="GO:0033596">
    <property type="term" value="C:TSC1-TSC2 complex"/>
    <property type="evidence" value="ECO:0007669"/>
    <property type="project" value="TreeGrafter"/>
</dbReference>
<feature type="compositionally biased region" description="Low complexity" evidence="2">
    <location>
        <begin position="500"/>
        <end position="514"/>
    </location>
</feature>
<dbReference type="EMBL" id="CDHN01000001">
    <property type="protein sequence ID" value="CEJ80395.1"/>
    <property type="molecule type" value="Genomic_DNA"/>
</dbReference>
<dbReference type="PANTHER" id="PTHR15154">
    <property type="entry name" value="HAMARTIN"/>
    <property type="match status" value="1"/>
</dbReference>
<gene>
    <name evidence="3" type="ORF">VHEMI00578</name>
</gene>
<feature type="compositionally biased region" description="Polar residues" evidence="2">
    <location>
        <begin position="545"/>
        <end position="560"/>
    </location>
</feature>
<reference evidence="3 4" key="1">
    <citation type="journal article" date="2015" name="Genome Announc.">
        <title>Draft Genome Sequence and Gene Annotation of the Entomopathogenic Fungus Verticillium hemipterigenum.</title>
        <authorList>
            <person name="Horn F."/>
            <person name="Habel A."/>
            <person name="Scharf D.H."/>
            <person name="Dworschak J."/>
            <person name="Brakhage A.A."/>
            <person name="Guthke R."/>
            <person name="Hertweck C."/>
            <person name="Linde J."/>
        </authorList>
    </citation>
    <scope>NUCLEOTIDE SEQUENCE [LARGE SCALE GENOMIC DNA]</scope>
</reference>
<evidence type="ECO:0000313" key="4">
    <source>
        <dbReference type="Proteomes" id="UP000039046"/>
    </source>
</evidence>
<dbReference type="SUPFAM" id="SSF48371">
    <property type="entry name" value="ARM repeat"/>
    <property type="match status" value="1"/>
</dbReference>
<dbReference type="Pfam" id="PF04388">
    <property type="entry name" value="Hamartin"/>
    <property type="match status" value="1"/>
</dbReference>
<sequence>MASTALKDLSKAINAFIVDPVLPLPDSLITIIEIYIDKHEKYDDAVADKLQEELISIFEKHVVSNPAATGPWMGILRRLQWGVQSPEKVLYWFDACQRILDNTPLEKEVVGETIKAMMNTIAVAEKYQASHENDPGANPIIDRLLAIWTDKFYPAMIEGNKAVENNERMLREALELFGKKRTKEFFASLDKRFVQKKYRKAVLRFMCGFVQGQPPHLYQISETSLFSNLLICLQRDTSTTVVSAALTNLIMLMPHMPSSLVPRLPTLFNIYARLLFWESERTGSIELASPDSRQEHEWQICTFDPATEDVEIGHLEPYYTILYGLYPINFMEYIRKPQRYLRHANTDDNDVEVQPTEIRLQSERFRRNHILHPNFYTLTIESEKTDFSRWIKCEAAEVVADCIALCTSQSGGGQAVEPMIGSPHDVNPSEAYLEQVVPDASLLNSSVTKVHNWRHAQFSTADSVTSDRPGSGALVRRASHSSQPSTKDHGDNRPKTGTDSPAVSAQLAQSSSHQQLQDLIKSNKALKSGLHQSLANESVASLALSNQESLADKPSTSTSMLPPPVPQTAGSVPPVGDLQTQLAYLQRRVLLLENDLGFERYLKQQHIVHIGDMRSRHVAEAAMEAETQNLIMMNRGLKSRYEEAKKAEMQVKKEADKSRTMAKKWEADLSNKLKNLREESKKTTVDLENIRRELDMYKLECDKLRKLLGEAEVKELTWKQDAQSIEIQSEEVERLRAEIKRLTEADRDYQAQERGRQATASAAKNTESELVELSMKLESQENEVQRTKKLLQLQIRALQEHLSELQEERVLPGTQDNIDVENALAASRAKQAELQKQYDLLLRKYKVIQSSLLDMQSMPTEPPKPRAYDVERIASQTSPLGARGRLQRMNSLDAPQGTTTPPLDAQSFSTISRNTTNSQSGDTVEAGSSTRAPDQRIFSGLANRIRKDSSADKTKDDAGSNASKPKKDKKSSALRGIRGFVSS</sequence>
<dbReference type="GO" id="GO:0051726">
    <property type="term" value="P:regulation of cell cycle"/>
    <property type="evidence" value="ECO:0007669"/>
    <property type="project" value="TreeGrafter"/>
</dbReference>
<evidence type="ECO:0000256" key="2">
    <source>
        <dbReference type="SAM" id="MobiDB-lite"/>
    </source>
</evidence>
<accession>A0A0A1T2R2</accession>
<dbReference type="GO" id="GO:0032007">
    <property type="term" value="P:negative regulation of TOR signaling"/>
    <property type="evidence" value="ECO:0007669"/>
    <property type="project" value="TreeGrafter"/>
</dbReference>
<name>A0A0A1T2R2_9HYPO</name>
<dbReference type="PANTHER" id="PTHR15154:SF2">
    <property type="entry name" value="HAMARTIN"/>
    <property type="match status" value="1"/>
</dbReference>
<dbReference type="InterPro" id="IPR016024">
    <property type="entry name" value="ARM-type_fold"/>
</dbReference>
<dbReference type="HOGENOM" id="CLU_004261_1_0_1"/>
<dbReference type="InterPro" id="IPR007483">
    <property type="entry name" value="Hamartin"/>
</dbReference>
<feature type="coiled-coil region" evidence="1">
    <location>
        <begin position="634"/>
        <end position="844"/>
    </location>
</feature>
<feature type="region of interest" description="Disordered" evidence="2">
    <location>
        <begin position="545"/>
        <end position="572"/>
    </location>
</feature>
<keyword evidence="1" id="KW-0175">Coiled coil</keyword>
<protein>
    <recommendedName>
        <fullName evidence="5">Tuberous sclerosis 1</fullName>
    </recommendedName>
</protein>
<keyword evidence="4" id="KW-1185">Reference proteome</keyword>
<feature type="compositionally biased region" description="Polar residues" evidence="2">
    <location>
        <begin position="459"/>
        <end position="468"/>
    </location>
</feature>
<feature type="compositionally biased region" description="Polar residues" evidence="2">
    <location>
        <begin position="896"/>
        <end position="932"/>
    </location>
</feature>
<feature type="compositionally biased region" description="Basic and acidic residues" evidence="2">
    <location>
        <begin position="945"/>
        <end position="958"/>
    </location>
</feature>
<feature type="region of interest" description="Disordered" evidence="2">
    <location>
        <begin position="892"/>
        <end position="983"/>
    </location>
</feature>
<evidence type="ECO:0008006" key="5">
    <source>
        <dbReference type="Google" id="ProtNLM"/>
    </source>
</evidence>
<feature type="compositionally biased region" description="Basic and acidic residues" evidence="2">
    <location>
        <begin position="486"/>
        <end position="496"/>
    </location>
</feature>
<evidence type="ECO:0000256" key="1">
    <source>
        <dbReference type="SAM" id="Coils"/>
    </source>
</evidence>
<dbReference type="Proteomes" id="UP000039046">
    <property type="component" value="Unassembled WGS sequence"/>
</dbReference>
<dbReference type="AlphaFoldDB" id="A0A0A1T2R2"/>
<dbReference type="STRING" id="1531966.A0A0A1T2R2"/>
<proteinExistence type="predicted"/>
<evidence type="ECO:0000313" key="3">
    <source>
        <dbReference type="EMBL" id="CEJ80395.1"/>
    </source>
</evidence>